<reference evidence="2 3" key="1">
    <citation type="submission" date="2020-10" db="EMBL/GenBank/DDBJ databases">
        <title>Complete genome sequence of Paludibaculum fermentans P105T, a facultatively anaerobic acidobacterium capable of dissimilatory Fe(III) reduction.</title>
        <authorList>
            <person name="Dedysh S.N."/>
            <person name="Beletsky A.V."/>
            <person name="Kulichevskaya I.S."/>
            <person name="Mardanov A.V."/>
            <person name="Ravin N.V."/>
        </authorList>
    </citation>
    <scope>NUCLEOTIDE SEQUENCE [LARGE SCALE GENOMIC DNA]</scope>
    <source>
        <strain evidence="2 3">P105</strain>
    </source>
</reference>
<name>A0A7S7NLD9_PALFE</name>
<dbReference type="PROSITE" id="PS51502">
    <property type="entry name" value="S_R_A_B_BARREL"/>
    <property type="match status" value="1"/>
</dbReference>
<dbReference type="KEGG" id="pfer:IRI77_23495"/>
<proteinExistence type="predicted"/>
<evidence type="ECO:0000313" key="3">
    <source>
        <dbReference type="Proteomes" id="UP000593892"/>
    </source>
</evidence>
<dbReference type="SUPFAM" id="SSF54909">
    <property type="entry name" value="Dimeric alpha+beta barrel"/>
    <property type="match status" value="1"/>
</dbReference>
<dbReference type="AlphaFoldDB" id="A0A7S7NLD9"/>
<evidence type="ECO:0000313" key="2">
    <source>
        <dbReference type="EMBL" id="QOY85772.1"/>
    </source>
</evidence>
<dbReference type="Proteomes" id="UP000593892">
    <property type="component" value="Chromosome"/>
</dbReference>
<feature type="domain" description="Stress-response A/B barrel" evidence="1">
    <location>
        <begin position="28"/>
        <end position="132"/>
    </location>
</feature>
<dbReference type="Pfam" id="PF07876">
    <property type="entry name" value="Dabb"/>
    <property type="match status" value="1"/>
</dbReference>
<dbReference type="InterPro" id="IPR011008">
    <property type="entry name" value="Dimeric_a/b-barrel"/>
</dbReference>
<dbReference type="Gene3D" id="3.30.70.100">
    <property type="match status" value="1"/>
</dbReference>
<evidence type="ECO:0000259" key="1">
    <source>
        <dbReference type="PROSITE" id="PS51502"/>
    </source>
</evidence>
<keyword evidence="3" id="KW-1185">Reference proteome</keyword>
<dbReference type="EMBL" id="CP063849">
    <property type="protein sequence ID" value="QOY85772.1"/>
    <property type="molecule type" value="Genomic_DNA"/>
</dbReference>
<dbReference type="RefSeq" id="WP_194447441.1">
    <property type="nucleotide sequence ID" value="NZ_CP063849.1"/>
</dbReference>
<accession>A0A7S7NLD9</accession>
<sequence length="135" mass="15010">MIGATLFVVLLGAAIGVAANKYNKPKSVLHIVTLLYKDGTTDEQKKEVLEGIERMAADIPGIRNVWLKGTSVQGNYPYKQADGSIKLRPVTDAFVIEFESETAFQTYADHPAHRAWEKVYTNVRERSITTDVTNP</sequence>
<dbReference type="InterPro" id="IPR013097">
    <property type="entry name" value="Dabb"/>
</dbReference>
<protein>
    <submittedName>
        <fullName evidence="2">Dabb family protein</fullName>
    </submittedName>
</protein>
<dbReference type="SMART" id="SM00886">
    <property type="entry name" value="Dabb"/>
    <property type="match status" value="1"/>
</dbReference>
<gene>
    <name evidence="2" type="ORF">IRI77_23495</name>
</gene>
<organism evidence="2 3">
    <name type="scientific">Paludibaculum fermentans</name>
    <dbReference type="NCBI Taxonomy" id="1473598"/>
    <lineage>
        <taxon>Bacteria</taxon>
        <taxon>Pseudomonadati</taxon>
        <taxon>Acidobacteriota</taxon>
        <taxon>Terriglobia</taxon>
        <taxon>Bryobacterales</taxon>
        <taxon>Bryobacteraceae</taxon>
        <taxon>Paludibaculum</taxon>
    </lineage>
</organism>